<dbReference type="PROSITE" id="PS50283">
    <property type="entry name" value="NA_SOLUT_SYMP_3"/>
    <property type="match status" value="1"/>
</dbReference>
<sequence>MSLTEPAIIGLCLLALAALSLRLARRDRAAPGRAGRPGHDLPTWAICLSIVATETSTLTVISVPGVAYGGGLVFVGLGLGYVAGRIVVAWLLLPLYARDGFSSAYQYLGERFGRGMQRLASAVFLGTRLLAEGVRLFASTLPICALLAAAHLPAGPLPVLVGLTALTAAYTAAGGLRAVVWSDSIQFGLYTLGAVLCIGLLLPHADRAALGAAWRAGRLAIFHGDDAILTSPYAPATALVGGAILSMASHGADQLMVQRVLAARSLRAARIAMVGSAVVVTGLFGLLSAVGVLLWVRNGGASPAALGLRSPDALFPAFIARDLPPALSALLIAGIISATMGSLSSALNAMTGSTLADLLPAAAWRGRIGAATLSRGITVLWAVLLIGAASCFSNTGRSAVVFGLSIAGYSYGALLGAFLFGLLVPGARQRDAVPAFAGTLAVMAALILFVHPGGRDIAFPWLVPIGVAATFAIGLACRLRPRPAFRDAAARPTLDPTEMEHETR</sequence>
<keyword evidence="10" id="KW-0739">Sodium transport</keyword>
<keyword evidence="14" id="KW-1185">Reference proteome</keyword>
<keyword evidence="7" id="KW-0915">Sodium</keyword>
<feature type="transmembrane region" description="Helical" evidence="12">
    <location>
        <begin position="271"/>
        <end position="296"/>
    </location>
</feature>
<dbReference type="RefSeq" id="WP_182943420.1">
    <property type="nucleotide sequence ID" value="NZ_JABEQH010000010.1"/>
</dbReference>
<dbReference type="CDD" id="cd11493">
    <property type="entry name" value="SLC5sbd_NIS-like_u1"/>
    <property type="match status" value="1"/>
</dbReference>
<dbReference type="InterPro" id="IPR038377">
    <property type="entry name" value="Na/Glc_symporter_sf"/>
</dbReference>
<evidence type="ECO:0000256" key="11">
    <source>
        <dbReference type="RuleBase" id="RU362091"/>
    </source>
</evidence>
<evidence type="ECO:0000256" key="6">
    <source>
        <dbReference type="ARBA" id="ARBA00022989"/>
    </source>
</evidence>
<feature type="transmembrane region" description="Helical" evidence="12">
    <location>
        <begin position="368"/>
        <end position="389"/>
    </location>
</feature>
<comment type="similarity">
    <text evidence="2 11">Belongs to the sodium:solute symporter (SSF) (TC 2.A.21) family.</text>
</comment>
<feature type="transmembrane region" description="Helical" evidence="12">
    <location>
        <begin position="134"/>
        <end position="153"/>
    </location>
</feature>
<evidence type="ECO:0000313" key="13">
    <source>
        <dbReference type="EMBL" id="MBB2176064.1"/>
    </source>
</evidence>
<dbReference type="Gene3D" id="1.20.1730.10">
    <property type="entry name" value="Sodium/glucose cotransporter"/>
    <property type="match status" value="1"/>
</dbReference>
<evidence type="ECO:0000256" key="1">
    <source>
        <dbReference type="ARBA" id="ARBA00004651"/>
    </source>
</evidence>
<feature type="transmembrane region" description="Helical" evidence="12">
    <location>
        <begin position="159"/>
        <end position="180"/>
    </location>
</feature>
<organism evidence="13 14">
    <name type="scientific">Gluconacetobacter johannae</name>
    <dbReference type="NCBI Taxonomy" id="112140"/>
    <lineage>
        <taxon>Bacteria</taxon>
        <taxon>Pseudomonadati</taxon>
        <taxon>Pseudomonadota</taxon>
        <taxon>Alphaproteobacteria</taxon>
        <taxon>Acetobacterales</taxon>
        <taxon>Acetobacteraceae</taxon>
        <taxon>Gluconacetobacter</taxon>
    </lineage>
</organism>
<feature type="transmembrane region" description="Helical" evidence="12">
    <location>
        <begin position="72"/>
        <end position="93"/>
    </location>
</feature>
<keyword evidence="4" id="KW-1003">Cell membrane</keyword>
<reference evidence="13 14" key="1">
    <citation type="submission" date="2020-04" db="EMBL/GenBank/DDBJ databases">
        <title>Description of novel Gluconacetobacter.</title>
        <authorList>
            <person name="Sombolestani A."/>
        </authorList>
    </citation>
    <scope>NUCLEOTIDE SEQUENCE [LARGE SCALE GENOMIC DNA]</scope>
    <source>
        <strain evidence="13 14">LMG 21312</strain>
    </source>
</reference>
<gene>
    <name evidence="13" type="ORF">HLH21_08985</name>
</gene>
<evidence type="ECO:0000256" key="9">
    <source>
        <dbReference type="ARBA" id="ARBA00023136"/>
    </source>
</evidence>
<keyword evidence="3" id="KW-0813">Transport</keyword>
<feature type="transmembrane region" description="Helical" evidence="12">
    <location>
        <begin position="401"/>
        <end position="425"/>
    </location>
</feature>
<evidence type="ECO:0000313" key="14">
    <source>
        <dbReference type="Proteomes" id="UP000561066"/>
    </source>
</evidence>
<dbReference type="Pfam" id="PF00474">
    <property type="entry name" value="SSF"/>
    <property type="match status" value="1"/>
</dbReference>
<protein>
    <submittedName>
        <fullName evidence="13">Sodium:proline symporter</fullName>
    </submittedName>
</protein>
<dbReference type="Proteomes" id="UP000561066">
    <property type="component" value="Unassembled WGS sequence"/>
</dbReference>
<comment type="subcellular location">
    <subcellularLocation>
        <location evidence="1">Cell membrane</location>
        <topology evidence="1">Multi-pass membrane protein</topology>
    </subcellularLocation>
</comment>
<evidence type="ECO:0000256" key="2">
    <source>
        <dbReference type="ARBA" id="ARBA00006434"/>
    </source>
</evidence>
<dbReference type="EMBL" id="JABEQH010000010">
    <property type="protein sequence ID" value="MBB2176064.1"/>
    <property type="molecule type" value="Genomic_DNA"/>
</dbReference>
<proteinExistence type="inferred from homology"/>
<dbReference type="AlphaFoldDB" id="A0A7W4J7H7"/>
<name>A0A7W4J7H7_9PROT</name>
<feature type="transmembrane region" description="Helical" evidence="12">
    <location>
        <begin position="233"/>
        <end position="250"/>
    </location>
</feature>
<keyword evidence="9 12" id="KW-0472">Membrane</keyword>
<evidence type="ECO:0000256" key="4">
    <source>
        <dbReference type="ARBA" id="ARBA00022475"/>
    </source>
</evidence>
<feature type="transmembrane region" description="Helical" evidence="12">
    <location>
        <begin position="432"/>
        <end position="451"/>
    </location>
</feature>
<keyword evidence="5 12" id="KW-0812">Transmembrane</keyword>
<evidence type="ECO:0000256" key="8">
    <source>
        <dbReference type="ARBA" id="ARBA00023065"/>
    </source>
</evidence>
<feature type="transmembrane region" description="Helical" evidence="12">
    <location>
        <begin position="44"/>
        <end position="66"/>
    </location>
</feature>
<evidence type="ECO:0000256" key="10">
    <source>
        <dbReference type="ARBA" id="ARBA00023201"/>
    </source>
</evidence>
<dbReference type="PANTHER" id="PTHR42985:SF47">
    <property type="entry name" value="INTEGRAL MEMBRANE TRANSPORT PROTEIN"/>
    <property type="match status" value="1"/>
</dbReference>
<dbReference type="PANTHER" id="PTHR42985">
    <property type="entry name" value="SODIUM-COUPLED MONOCARBOXYLATE TRANSPORTER"/>
    <property type="match status" value="1"/>
</dbReference>
<keyword evidence="8" id="KW-0406">Ion transport</keyword>
<feature type="transmembrane region" description="Helical" evidence="12">
    <location>
        <begin position="6"/>
        <end position="24"/>
    </location>
</feature>
<comment type="caution">
    <text evidence="13">The sequence shown here is derived from an EMBL/GenBank/DDBJ whole genome shotgun (WGS) entry which is preliminary data.</text>
</comment>
<evidence type="ECO:0000256" key="5">
    <source>
        <dbReference type="ARBA" id="ARBA00022692"/>
    </source>
</evidence>
<evidence type="ECO:0000256" key="3">
    <source>
        <dbReference type="ARBA" id="ARBA00022448"/>
    </source>
</evidence>
<feature type="transmembrane region" description="Helical" evidence="12">
    <location>
        <begin position="326"/>
        <end position="347"/>
    </location>
</feature>
<dbReference type="InterPro" id="IPR001734">
    <property type="entry name" value="Na/solute_symporter"/>
</dbReference>
<feature type="transmembrane region" description="Helical" evidence="12">
    <location>
        <begin position="457"/>
        <end position="477"/>
    </location>
</feature>
<keyword evidence="6 12" id="KW-1133">Transmembrane helix</keyword>
<evidence type="ECO:0000256" key="7">
    <source>
        <dbReference type="ARBA" id="ARBA00023053"/>
    </source>
</evidence>
<dbReference type="GO" id="GO:0005886">
    <property type="term" value="C:plasma membrane"/>
    <property type="evidence" value="ECO:0007669"/>
    <property type="project" value="UniProtKB-SubCell"/>
</dbReference>
<dbReference type="GO" id="GO:0015293">
    <property type="term" value="F:symporter activity"/>
    <property type="evidence" value="ECO:0007669"/>
    <property type="project" value="TreeGrafter"/>
</dbReference>
<accession>A0A7W4J7H7</accession>
<dbReference type="GO" id="GO:0006814">
    <property type="term" value="P:sodium ion transport"/>
    <property type="evidence" value="ECO:0007669"/>
    <property type="project" value="UniProtKB-KW"/>
</dbReference>
<feature type="transmembrane region" description="Helical" evidence="12">
    <location>
        <begin position="187"/>
        <end position="205"/>
    </location>
</feature>
<dbReference type="InterPro" id="IPR051163">
    <property type="entry name" value="Sodium:Solute_Symporter_SSF"/>
</dbReference>
<evidence type="ECO:0000256" key="12">
    <source>
        <dbReference type="SAM" id="Phobius"/>
    </source>
</evidence>